<dbReference type="GO" id="GO:0008422">
    <property type="term" value="F:beta-glucosidase activity"/>
    <property type="evidence" value="ECO:0007669"/>
    <property type="project" value="TreeGrafter"/>
</dbReference>
<keyword evidence="2" id="KW-0378">Hydrolase</keyword>
<dbReference type="GO" id="GO:0016052">
    <property type="term" value="P:carbohydrate catabolic process"/>
    <property type="evidence" value="ECO:0007669"/>
    <property type="project" value="TreeGrafter"/>
</dbReference>
<dbReference type="SUPFAM" id="SSF51445">
    <property type="entry name" value="(Trans)glycosidases"/>
    <property type="match status" value="1"/>
</dbReference>
<dbReference type="STRING" id="1218493.JF76_07980"/>
<dbReference type="AlphaFoldDB" id="A0A0F4LC49"/>
<gene>
    <name evidence="5" type="ORF">JF76_07980</name>
</gene>
<evidence type="ECO:0000256" key="4">
    <source>
        <dbReference type="RuleBase" id="RU003690"/>
    </source>
</evidence>
<evidence type="ECO:0000256" key="2">
    <source>
        <dbReference type="ARBA" id="ARBA00022801"/>
    </source>
</evidence>
<dbReference type="RefSeq" id="WP_045927933.1">
    <property type="nucleotide sequence ID" value="NZ_JBHSZS010000009.1"/>
</dbReference>
<keyword evidence="3" id="KW-0326">Glycosidase</keyword>
<dbReference type="HOGENOM" id="CLU_001859_0_2_9"/>
<comment type="caution">
    <text evidence="5">The sequence shown here is derived from an EMBL/GenBank/DDBJ whole genome shotgun (WGS) entry which is preliminary data.</text>
</comment>
<dbReference type="EMBL" id="JXBY01000018">
    <property type="protein sequence ID" value="KJY55854.1"/>
    <property type="molecule type" value="Genomic_DNA"/>
</dbReference>
<reference evidence="5 6" key="1">
    <citation type="submission" date="2014-12" db="EMBL/GenBank/DDBJ databases">
        <title>Comparative genomics of the lactic acid bacteria isolated from the honey bee gut.</title>
        <authorList>
            <person name="Ellegaard K.M."/>
            <person name="Tamarit D."/>
            <person name="Javelind E."/>
            <person name="Olofsson T."/>
            <person name="Andersson S.G."/>
            <person name="Vasquez A."/>
        </authorList>
    </citation>
    <scope>NUCLEOTIDE SEQUENCE [LARGE SCALE GENOMIC DNA]</scope>
    <source>
        <strain evidence="5 6">Biut2</strain>
    </source>
</reference>
<dbReference type="PRINTS" id="PR00131">
    <property type="entry name" value="GLHYDRLASE1"/>
</dbReference>
<comment type="similarity">
    <text evidence="1 4">Belongs to the glycosyl hydrolase 1 family.</text>
</comment>
<sequence>MRKNNFPFFPNNFLWGGAQAASQADGAFKEDGKGLNSSDIQPYLQGLTNDELQSIESKGMTLKDVKKYSQDNKNYFPKRFGIDFYHTYKEDLQLLADAGFSTFRTSLDWSRIFPNGDDEKPNEKALRHYSDMIDCMVQLGIEPIITMNHYETPINITLKYGGWPSKKVIPLFVKFGKVLLNWFGDRVKYWIVVNQINMVQLEPWLSVGVASDQYPNQEQALYQAMHNQIVAAAEIKNYACSLNNPNIHVGTMVADGTVYPASSKPDDVILAMQQNRMQYFVTDVQFRGKYPQFALNYFNDKNIELDITQNELKLINENHMDFLAISYYYSRMVDSTKNKMQPADNLQNPNLKQSSWGWAIDPQGLYNTLSQYYDRYQKPIIIAENGLGAYDKLENDKKVHDPYRSEYLSMHIEQVGRAIHDGAEVIAYCAWGPIDIVSCSSQQMSKRYGFVYVDIDDNGQGSKKRYLKDSYFWYKQVIASNGKEI</sequence>
<dbReference type="Proteomes" id="UP000033533">
    <property type="component" value="Unassembled WGS sequence"/>
</dbReference>
<dbReference type="Gene3D" id="3.20.20.80">
    <property type="entry name" value="Glycosidases"/>
    <property type="match status" value="1"/>
</dbReference>
<dbReference type="PATRIC" id="fig|1218493.3.peg.844"/>
<dbReference type="GO" id="GO:0005829">
    <property type="term" value="C:cytosol"/>
    <property type="evidence" value="ECO:0007669"/>
    <property type="project" value="TreeGrafter"/>
</dbReference>
<name>A0A0F4LC49_9LACO</name>
<accession>A0A0F4LC49</accession>
<dbReference type="PANTHER" id="PTHR10353">
    <property type="entry name" value="GLYCOSYL HYDROLASE"/>
    <property type="match status" value="1"/>
</dbReference>
<evidence type="ECO:0000313" key="5">
    <source>
        <dbReference type="EMBL" id="KJY55854.1"/>
    </source>
</evidence>
<dbReference type="OrthoDB" id="1688691at2"/>
<dbReference type="Pfam" id="PF00232">
    <property type="entry name" value="Glyco_hydro_1"/>
    <property type="match status" value="1"/>
</dbReference>
<organism evidence="5 6">
    <name type="scientific">Lactobacillus kullabergensis</name>
    <dbReference type="NCBI Taxonomy" id="1218493"/>
    <lineage>
        <taxon>Bacteria</taxon>
        <taxon>Bacillati</taxon>
        <taxon>Bacillota</taxon>
        <taxon>Bacilli</taxon>
        <taxon>Lactobacillales</taxon>
        <taxon>Lactobacillaceae</taxon>
        <taxon>Lactobacillus</taxon>
    </lineage>
</organism>
<dbReference type="InterPro" id="IPR017853">
    <property type="entry name" value="GH"/>
</dbReference>
<protein>
    <submittedName>
        <fullName evidence="5">Beta-glucosidase/6-phospho-beta-glucosidase/beta-galactosidase</fullName>
    </submittedName>
</protein>
<dbReference type="InterPro" id="IPR001360">
    <property type="entry name" value="Glyco_hydro_1"/>
</dbReference>
<evidence type="ECO:0000313" key="6">
    <source>
        <dbReference type="Proteomes" id="UP000033533"/>
    </source>
</evidence>
<evidence type="ECO:0000256" key="1">
    <source>
        <dbReference type="ARBA" id="ARBA00010838"/>
    </source>
</evidence>
<dbReference type="FunFam" id="3.20.20.80:FF:000004">
    <property type="entry name" value="Beta-glucosidase 6-phospho-beta-glucosidase"/>
    <property type="match status" value="1"/>
</dbReference>
<evidence type="ECO:0000256" key="3">
    <source>
        <dbReference type="ARBA" id="ARBA00023295"/>
    </source>
</evidence>
<proteinExistence type="inferred from homology"/>
<dbReference type="PANTHER" id="PTHR10353:SF122">
    <property type="entry name" value="6-PHOSPHO-BETA-GLUCOSIDASE ASCB-RELATED"/>
    <property type="match status" value="1"/>
</dbReference>